<organism evidence="5 6">
    <name type="scientific">Microbacterium limosum</name>
    <dbReference type="NCBI Taxonomy" id="3079935"/>
    <lineage>
        <taxon>Bacteria</taxon>
        <taxon>Bacillati</taxon>
        <taxon>Actinomycetota</taxon>
        <taxon>Actinomycetes</taxon>
        <taxon>Micrococcales</taxon>
        <taxon>Microbacteriaceae</taxon>
        <taxon>Microbacterium</taxon>
    </lineage>
</organism>
<dbReference type="Pfam" id="PF01041">
    <property type="entry name" value="DegT_DnrJ_EryC1"/>
    <property type="match status" value="1"/>
</dbReference>
<dbReference type="PIRSF" id="PIRSF000390">
    <property type="entry name" value="PLP_StrS"/>
    <property type="match status" value="1"/>
</dbReference>
<feature type="modified residue" description="N6-(pyridoxal phosphate)lysine" evidence="3">
    <location>
        <position position="180"/>
    </location>
</feature>
<name>A0AAU0MIU9_9MICO</name>
<feature type="active site" description="Proton acceptor" evidence="2">
    <location>
        <position position="180"/>
    </location>
</feature>
<keyword evidence="3 4" id="KW-0663">Pyridoxal phosphate</keyword>
<reference evidence="5 6" key="1">
    <citation type="submission" date="2023-10" db="EMBL/GenBank/DDBJ databases">
        <title>Y20.</title>
        <authorList>
            <person name="Zhang G."/>
            <person name="Ding Y."/>
        </authorList>
    </citation>
    <scope>NUCLEOTIDE SEQUENCE [LARGE SCALE GENOMIC DNA]</scope>
    <source>
        <strain evidence="5 6">Y20</strain>
    </source>
</reference>
<dbReference type="CDD" id="cd00616">
    <property type="entry name" value="AHBA_syn"/>
    <property type="match status" value="1"/>
</dbReference>
<dbReference type="GO" id="GO:0000271">
    <property type="term" value="P:polysaccharide biosynthetic process"/>
    <property type="evidence" value="ECO:0007669"/>
    <property type="project" value="TreeGrafter"/>
</dbReference>
<dbReference type="Gene3D" id="3.40.640.10">
    <property type="entry name" value="Type I PLP-dependent aspartate aminotransferase-like (Major domain)"/>
    <property type="match status" value="1"/>
</dbReference>
<dbReference type="GO" id="GO:0008483">
    <property type="term" value="F:transaminase activity"/>
    <property type="evidence" value="ECO:0007669"/>
    <property type="project" value="UniProtKB-KW"/>
</dbReference>
<dbReference type="AlphaFoldDB" id="A0AAU0MIU9"/>
<proteinExistence type="inferred from homology"/>
<dbReference type="GO" id="GO:0030170">
    <property type="term" value="F:pyridoxal phosphate binding"/>
    <property type="evidence" value="ECO:0007669"/>
    <property type="project" value="TreeGrafter"/>
</dbReference>
<keyword evidence="6" id="KW-1185">Reference proteome</keyword>
<accession>A0AAU0MIU9</accession>
<evidence type="ECO:0000256" key="2">
    <source>
        <dbReference type="PIRSR" id="PIRSR000390-1"/>
    </source>
</evidence>
<dbReference type="PANTHER" id="PTHR30244">
    <property type="entry name" value="TRANSAMINASE"/>
    <property type="match status" value="1"/>
</dbReference>
<comment type="similarity">
    <text evidence="4">Belongs to the DegT/DnrJ/EryC1 family.</text>
</comment>
<evidence type="ECO:0000256" key="1">
    <source>
        <dbReference type="ARBA" id="ARBA00001933"/>
    </source>
</evidence>
<evidence type="ECO:0000313" key="6">
    <source>
        <dbReference type="Proteomes" id="UP001329313"/>
    </source>
</evidence>
<dbReference type="InterPro" id="IPR000653">
    <property type="entry name" value="DegT/StrS_aminotransferase"/>
</dbReference>
<dbReference type="Proteomes" id="UP001329313">
    <property type="component" value="Chromosome"/>
</dbReference>
<comment type="cofactor">
    <cofactor evidence="1">
        <name>pyridoxal 5'-phosphate</name>
        <dbReference type="ChEBI" id="CHEBI:597326"/>
    </cofactor>
</comment>
<dbReference type="InterPro" id="IPR015424">
    <property type="entry name" value="PyrdxlP-dep_Trfase"/>
</dbReference>
<dbReference type="SUPFAM" id="SSF53383">
    <property type="entry name" value="PLP-dependent transferases"/>
    <property type="match status" value="1"/>
</dbReference>
<keyword evidence="5" id="KW-0808">Transferase</keyword>
<gene>
    <name evidence="5" type="ORF">RYJ27_01935</name>
</gene>
<dbReference type="InterPro" id="IPR015422">
    <property type="entry name" value="PyrdxlP-dep_Trfase_small"/>
</dbReference>
<dbReference type="InterPro" id="IPR015421">
    <property type="entry name" value="PyrdxlP-dep_Trfase_major"/>
</dbReference>
<evidence type="ECO:0000313" key="5">
    <source>
        <dbReference type="EMBL" id="WOQ70015.1"/>
    </source>
</evidence>
<evidence type="ECO:0000256" key="4">
    <source>
        <dbReference type="RuleBase" id="RU004508"/>
    </source>
</evidence>
<sequence length="374" mass="40544">MLPYGRQSISAQDIEAVADVMRGDWLTTGPFVAAFEDAIGRLSGGHHAVSATSGTAALHMAYAAAGIGHGDEVITTPMTFIATASGASMLGAKVRFADVDEDTALINPAAVSALATERTRVIAAVDYAGQPADYDTLNEIAAAVGALTLADAAHSIGGSFQGRPVGSLADLTTFSFFPTKNLTTGEGGALVAKDALLAQRAHEFHFIGLVRDPTRFQIRDEGPWHQEVQEFGLNYRLTDIASALGLAQLTRLSDFKRRRAEITSMYNDLLSSVEGVITPAQREGADPVWHLYPLRVLDDRRREVFERMRADGIGVQVNYMPVYWHPVYANAGYRRGMCPNAEAFYKQELSLPIFPDLSDAQVERVVESLTRALR</sequence>
<protein>
    <submittedName>
        <fullName evidence="5">Aminotransferase class V-fold PLP-dependent enzyme</fullName>
    </submittedName>
</protein>
<dbReference type="RefSeq" id="WP_330171110.1">
    <property type="nucleotide sequence ID" value="NZ_CP137080.1"/>
</dbReference>
<keyword evidence="5" id="KW-0032">Aminotransferase</keyword>
<dbReference type="EMBL" id="CP137080">
    <property type="protein sequence ID" value="WOQ70015.1"/>
    <property type="molecule type" value="Genomic_DNA"/>
</dbReference>
<dbReference type="PANTHER" id="PTHR30244:SF34">
    <property type="entry name" value="DTDP-4-AMINO-4,6-DIDEOXYGALACTOSE TRANSAMINASE"/>
    <property type="match status" value="1"/>
</dbReference>
<evidence type="ECO:0000256" key="3">
    <source>
        <dbReference type="PIRSR" id="PIRSR000390-2"/>
    </source>
</evidence>
<dbReference type="Gene3D" id="3.90.1150.10">
    <property type="entry name" value="Aspartate Aminotransferase, domain 1"/>
    <property type="match status" value="1"/>
</dbReference>
<dbReference type="KEGG" id="mliy:RYJ27_01935"/>